<dbReference type="EMBL" id="LN679109">
    <property type="protein sequence ID" value="CEL52665.1"/>
    <property type="molecule type" value="Genomic_DNA"/>
</dbReference>
<accession>A0A0B7F564</accession>
<gene>
    <name evidence="1" type="ORF">RSOLAG1IB_05870</name>
</gene>
<organism evidence="1 2">
    <name type="scientific">Thanatephorus cucumeris (strain AG1-IB / isolate 7/3/14)</name>
    <name type="common">Lettuce bottom rot fungus</name>
    <name type="synonym">Rhizoctonia solani</name>
    <dbReference type="NCBI Taxonomy" id="1108050"/>
    <lineage>
        <taxon>Eukaryota</taxon>
        <taxon>Fungi</taxon>
        <taxon>Dikarya</taxon>
        <taxon>Basidiomycota</taxon>
        <taxon>Agaricomycotina</taxon>
        <taxon>Agaricomycetes</taxon>
        <taxon>Cantharellales</taxon>
        <taxon>Ceratobasidiaceae</taxon>
        <taxon>Rhizoctonia</taxon>
        <taxon>Rhizoctonia solani AG-1</taxon>
    </lineage>
</organism>
<reference evidence="1 2" key="1">
    <citation type="submission" date="2014-11" db="EMBL/GenBank/DDBJ databases">
        <authorList>
            <person name="Wibberg Daniel"/>
        </authorList>
    </citation>
    <scope>NUCLEOTIDE SEQUENCE [LARGE SCALE GENOMIC DNA]</scope>
    <source>
        <strain evidence="1">Rhizoctonia solani AG1-IB 7/3/14</strain>
    </source>
</reference>
<proteinExistence type="predicted"/>
<name>A0A0B7F564_THACB</name>
<evidence type="ECO:0000313" key="2">
    <source>
        <dbReference type="Proteomes" id="UP000059188"/>
    </source>
</evidence>
<evidence type="ECO:0000313" key="1">
    <source>
        <dbReference type="EMBL" id="CEL52665.1"/>
    </source>
</evidence>
<dbReference type="AlphaFoldDB" id="A0A0B7F564"/>
<keyword evidence="2" id="KW-1185">Reference proteome</keyword>
<sequence>MKEGNGSVEWHSRRRLMLKYIQVVKAVWVVEERPFTGSGRQRQGSSVLRYTVDMGVCGKRDIKRERLRT</sequence>
<dbReference type="Proteomes" id="UP000059188">
    <property type="component" value="Unassembled WGS sequence"/>
</dbReference>
<protein>
    <submittedName>
        <fullName evidence="1">Uncharacterized protein</fullName>
    </submittedName>
</protein>